<accession>A0ABN3V4I9</accession>
<dbReference type="EMBL" id="BAAAUX010000005">
    <property type="protein sequence ID" value="GAA2778162.1"/>
    <property type="molecule type" value="Genomic_DNA"/>
</dbReference>
<comment type="caution">
    <text evidence="1">The sequence shown here is derived from an EMBL/GenBank/DDBJ whole genome shotgun (WGS) entry which is preliminary data.</text>
</comment>
<name>A0ABN3V4I9_9PSEU</name>
<dbReference type="Proteomes" id="UP001500979">
    <property type="component" value="Unassembled WGS sequence"/>
</dbReference>
<evidence type="ECO:0000313" key="2">
    <source>
        <dbReference type="Proteomes" id="UP001500979"/>
    </source>
</evidence>
<protein>
    <submittedName>
        <fullName evidence="1">Uncharacterized protein</fullName>
    </submittedName>
</protein>
<reference evidence="1 2" key="1">
    <citation type="journal article" date="2019" name="Int. J. Syst. Evol. Microbiol.">
        <title>The Global Catalogue of Microorganisms (GCM) 10K type strain sequencing project: providing services to taxonomists for standard genome sequencing and annotation.</title>
        <authorList>
            <consortium name="The Broad Institute Genomics Platform"/>
            <consortium name="The Broad Institute Genome Sequencing Center for Infectious Disease"/>
            <person name="Wu L."/>
            <person name="Ma J."/>
        </authorList>
    </citation>
    <scope>NUCLEOTIDE SEQUENCE [LARGE SCALE GENOMIC DNA]</scope>
    <source>
        <strain evidence="1 2">JCM 9383</strain>
    </source>
</reference>
<proteinExistence type="predicted"/>
<organism evidence="1 2">
    <name type="scientific">Saccharopolyspora taberi</name>
    <dbReference type="NCBI Taxonomy" id="60895"/>
    <lineage>
        <taxon>Bacteria</taxon>
        <taxon>Bacillati</taxon>
        <taxon>Actinomycetota</taxon>
        <taxon>Actinomycetes</taxon>
        <taxon>Pseudonocardiales</taxon>
        <taxon>Pseudonocardiaceae</taxon>
        <taxon>Saccharopolyspora</taxon>
    </lineage>
</organism>
<gene>
    <name evidence="1" type="ORF">GCM10010470_09200</name>
</gene>
<sequence>MARAKKVCDLRRGDVIADRNGQWRVTEIDIVSSSWVVVKATHIRSGYQGDRVTSLTDWFELAT</sequence>
<keyword evidence="2" id="KW-1185">Reference proteome</keyword>
<evidence type="ECO:0000313" key="1">
    <source>
        <dbReference type="EMBL" id="GAA2778162.1"/>
    </source>
</evidence>